<evidence type="ECO:0000256" key="6">
    <source>
        <dbReference type="ARBA" id="ARBA00022801"/>
    </source>
</evidence>
<dbReference type="PANTHER" id="PTHR24006">
    <property type="entry name" value="UBIQUITIN CARBOXYL-TERMINAL HYDROLASE"/>
    <property type="match status" value="1"/>
</dbReference>
<dbReference type="EC" id="3.4.19.12" evidence="3"/>
<dbReference type="GO" id="GO:0016579">
    <property type="term" value="P:protein deubiquitination"/>
    <property type="evidence" value="ECO:0007669"/>
    <property type="project" value="InterPro"/>
</dbReference>
<dbReference type="InterPro" id="IPR028889">
    <property type="entry name" value="USP"/>
</dbReference>
<dbReference type="InterPro" id="IPR050164">
    <property type="entry name" value="Peptidase_C19"/>
</dbReference>
<evidence type="ECO:0000313" key="10">
    <source>
        <dbReference type="Proteomes" id="UP000269721"/>
    </source>
</evidence>
<dbReference type="Proteomes" id="UP000269721">
    <property type="component" value="Unassembled WGS sequence"/>
</dbReference>
<dbReference type="GO" id="GO:0005634">
    <property type="term" value="C:nucleus"/>
    <property type="evidence" value="ECO:0007669"/>
    <property type="project" value="TreeGrafter"/>
</dbReference>
<keyword evidence="6" id="KW-0378">Hydrolase</keyword>
<sequence>QDIAKQMRVGRQEDAHEFIRYFIEALQKSSIHGFEKLDNRIKETSVIHQIFGGYLLSQVKCHRCNYNSNTYDPILDFSLEIKNCDTIEKAFAQFTKPELLTKDNRYKCEKCNALVDARKRITVHEAPAVLTVQLKRFDFLRYGRKVNKPVGFRETLDITPYMSPNQGRAVYKLYGVLVHAGHSCNSWHYFSFVKNSNDAWFSMNDTEVRQVGLNTVLKQTAYILFYRRADEAPAPSKPPVSKVRKTGICDSRF</sequence>
<dbReference type="AlphaFoldDB" id="A0A4P9W2Y6"/>
<dbReference type="PROSITE" id="PS50235">
    <property type="entry name" value="USP_3"/>
    <property type="match status" value="1"/>
</dbReference>
<evidence type="ECO:0000256" key="1">
    <source>
        <dbReference type="ARBA" id="ARBA00000707"/>
    </source>
</evidence>
<evidence type="ECO:0000256" key="3">
    <source>
        <dbReference type="ARBA" id="ARBA00012759"/>
    </source>
</evidence>
<dbReference type="GO" id="GO:0005829">
    <property type="term" value="C:cytosol"/>
    <property type="evidence" value="ECO:0007669"/>
    <property type="project" value="TreeGrafter"/>
</dbReference>
<proteinExistence type="inferred from homology"/>
<protein>
    <recommendedName>
        <fullName evidence="3">ubiquitinyl hydrolase 1</fullName>
        <ecNumber evidence="3">3.4.19.12</ecNumber>
    </recommendedName>
</protein>
<feature type="domain" description="USP" evidence="8">
    <location>
        <begin position="1"/>
        <end position="229"/>
    </location>
</feature>
<dbReference type="InterPro" id="IPR001394">
    <property type="entry name" value="Peptidase_C19_UCH"/>
</dbReference>
<accession>A0A4P9W2Y6</accession>
<keyword evidence="10" id="KW-1185">Reference proteome</keyword>
<evidence type="ECO:0000256" key="4">
    <source>
        <dbReference type="ARBA" id="ARBA00022670"/>
    </source>
</evidence>
<keyword evidence="4" id="KW-0645">Protease</keyword>
<dbReference type="PANTHER" id="PTHR24006:SF758">
    <property type="entry name" value="UBIQUITIN CARBOXYL-TERMINAL HYDROLASE 36"/>
    <property type="match status" value="1"/>
</dbReference>
<name>A0A4P9W2Y6_9FUNG</name>
<evidence type="ECO:0000259" key="8">
    <source>
        <dbReference type="PROSITE" id="PS50235"/>
    </source>
</evidence>
<dbReference type="GO" id="GO:0006508">
    <property type="term" value="P:proteolysis"/>
    <property type="evidence" value="ECO:0007669"/>
    <property type="project" value="UniProtKB-KW"/>
</dbReference>
<evidence type="ECO:0000256" key="5">
    <source>
        <dbReference type="ARBA" id="ARBA00022786"/>
    </source>
</evidence>
<evidence type="ECO:0000256" key="2">
    <source>
        <dbReference type="ARBA" id="ARBA00009085"/>
    </source>
</evidence>
<organism evidence="9 10">
    <name type="scientific">Blyttiomyces helicus</name>
    <dbReference type="NCBI Taxonomy" id="388810"/>
    <lineage>
        <taxon>Eukaryota</taxon>
        <taxon>Fungi</taxon>
        <taxon>Fungi incertae sedis</taxon>
        <taxon>Chytridiomycota</taxon>
        <taxon>Chytridiomycota incertae sedis</taxon>
        <taxon>Chytridiomycetes</taxon>
        <taxon>Chytridiomycetes incertae sedis</taxon>
        <taxon>Blyttiomyces</taxon>
    </lineage>
</organism>
<reference evidence="10" key="1">
    <citation type="journal article" date="2018" name="Nat. Microbiol.">
        <title>Leveraging single-cell genomics to expand the fungal tree of life.</title>
        <authorList>
            <person name="Ahrendt S.R."/>
            <person name="Quandt C.A."/>
            <person name="Ciobanu D."/>
            <person name="Clum A."/>
            <person name="Salamov A."/>
            <person name="Andreopoulos B."/>
            <person name="Cheng J.F."/>
            <person name="Woyke T."/>
            <person name="Pelin A."/>
            <person name="Henrissat B."/>
            <person name="Reynolds N.K."/>
            <person name="Benny G.L."/>
            <person name="Smith M.E."/>
            <person name="James T.Y."/>
            <person name="Grigoriev I.V."/>
        </authorList>
    </citation>
    <scope>NUCLEOTIDE SEQUENCE [LARGE SCALE GENOMIC DNA]</scope>
</reference>
<dbReference type="InterPro" id="IPR038765">
    <property type="entry name" value="Papain-like_cys_pep_sf"/>
</dbReference>
<feature type="non-terminal residue" evidence="9">
    <location>
        <position position="1"/>
    </location>
</feature>
<comment type="catalytic activity">
    <reaction evidence="1">
        <text>Thiol-dependent hydrolysis of ester, thioester, amide, peptide and isopeptide bonds formed by the C-terminal Gly of ubiquitin (a 76-residue protein attached to proteins as an intracellular targeting signal).</text>
        <dbReference type="EC" id="3.4.19.12"/>
    </reaction>
</comment>
<dbReference type="Gene3D" id="3.90.70.10">
    <property type="entry name" value="Cysteine proteinases"/>
    <property type="match status" value="1"/>
</dbReference>
<dbReference type="GO" id="GO:0004843">
    <property type="term" value="F:cysteine-type deubiquitinase activity"/>
    <property type="evidence" value="ECO:0007669"/>
    <property type="project" value="UniProtKB-EC"/>
</dbReference>
<evidence type="ECO:0000313" key="9">
    <source>
        <dbReference type="EMBL" id="RKO85553.1"/>
    </source>
</evidence>
<dbReference type="EMBL" id="KZ998970">
    <property type="protein sequence ID" value="RKO85553.1"/>
    <property type="molecule type" value="Genomic_DNA"/>
</dbReference>
<evidence type="ECO:0000256" key="7">
    <source>
        <dbReference type="ARBA" id="ARBA00022807"/>
    </source>
</evidence>
<gene>
    <name evidence="9" type="ORF">BDK51DRAFT_24261</name>
</gene>
<keyword evidence="7" id="KW-0788">Thiol protease</keyword>
<dbReference type="OrthoDB" id="420187at2759"/>
<dbReference type="SUPFAM" id="SSF54001">
    <property type="entry name" value="Cysteine proteinases"/>
    <property type="match status" value="1"/>
</dbReference>
<comment type="similarity">
    <text evidence="2">Belongs to the peptidase C19 family.</text>
</comment>
<keyword evidence="5" id="KW-0833">Ubl conjugation pathway</keyword>
<dbReference type="Pfam" id="PF00443">
    <property type="entry name" value="UCH"/>
    <property type="match status" value="1"/>
</dbReference>